<feature type="domain" description="MBG" evidence="3">
    <location>
        <begin position="682"/>
        <end position="763"/>
    </location>
</feature>
<feature type="domain" description="Cadherin-like beta-sandwich-like" evidence="2">
    <location>
        <begin position="1816"/>
        <end position="1890"/>
    </location>
</feature>
<feature type="signal peptide" evidence="1">
    <location>
        <begin position="1"/>
        <end position="22"/>
    </location>
</feature>
<accession>A0ABR7X278</accession>
<feature type="domain" description="Cadherin-like beta-sandwich-like" evidence="2">
    <location>
        <begin position="2212"/>
        <end position="2287"/>
    </location>
</feature>
<dbReference type="InterPro" id="IPR025883">
    <property type="entry name" value="Cadherin-like_domain"/>
</dbReference>
<feature type="domain" description="MBG" evidence="3">
    <location>
        <begin position="604"/>
        <end position="675"/>
    </location>
</feature>
<dbReference type="Proteomes" id="UP000618754">
    <property type="component" value="Unassembled WGS sequence"/>
</dbReference>
<feature type="domain" description="Cadherin-like beta-sandwich-like" evidence="2">
    <location>
        <begin position="435"/>
        <end position="516"/>
    </location>
</feature>
<keyword evidence="5" id="KW-1185">Reference proteome</keyword>
<feature type="domain" description="Cadherin-like beta-sandwich-like" evidence="2">
    <location>
        <begin position="2013"/>
        <end position="2088"/>
    </location>
</feature>
<gene>
    <name evidence="4" type="ORF">IDJ75_05305</name>
</gene>
<keyword evidence="1" id="KW-0732">Signal</keyword>
<dbReference type="SUPFAM" id="SSF63825">
    <property type="entry name" value="YWTD domain"/>
    <property type="match status" value="1"/>
</dbReference>
<feature type="domain" description="MBG" evidence="3">
    <location>
        <begin position="1008"/>
        <end position="1078"/>
    </location>
</feature>
<organism evidence="4 5">
    <name type="scientific">Mucilaginibacter rigui</name>
    <dbReference type="NCBI Taxonomy" id="534635"/>
    <lineage>
        <taxon>Bacteria</taxon>
        <taxon>Pseudomonadati</taxon>
        <taxon>Bacteroidota</taxon>
        <taxon>Sphingobacteriia</taxon>
        <taxon>Sphingobacteriales</taxon>
        <taxon>Sphingobacteriaceae</taxon>
        <taxon>Mucilaginibacter</taxon>
    </lineage>
</organism>
<dbReference type="Pfam" id="PF12733">
    <property type="entry name" value="Cadherin-like"/>
    <property type="match status" value="13"/>
</dbReference>
<feature type="chain" id="PRO_5046541462" evidence="1">
    <location>
        <begin position="23"/>
        <end position="2411"/>
    </location>
</feature>
<dbReference type="Gene3D" id="3.30.160.710">
    <property type="match status" value="1"/>
</dbReference>
<dbReference type="InterPro" id="IPR041286">
    <property type="entry name" value="MBG_2"/>
</dbReference>
<dbReference type="Gene3D" id="2.120.10.30">
    <property type="entry name" value="TolB, C-terminal domain"/>
    <property type="match status" value="1"/>
</dbReference>
<dbReference type="InterPro" id="IPR011042">
    <property type="entry name" value="6-blade_b-propeller_TolB-like"/>
</dbReference>
<feature type="domain" description="Cadherin-like beta-sandwich-like" evidence="2">
    <location>
        <begin position="1205"/>
        <end position="1283"/>
    </location>
</feature>
<evidence type="ECO:0000313" key="4">
    <source>
        <dbReference type="EMBL" id="MBD1384687.1"/>
    </source>
</evidence>
<proteinExistence type="predicted"/>
<feature type="domain" description="Cadherin-like beta-sandwich-like" evidence="2">
    <location>
        <begin position="1096"/>
        <end position="1186"/>
    </location>
</feature>
<feature type="domain" description="MBG" evidence="3">
    <location>
        <begin position="859"/>
        <end position="927"/>
    </location>
</feature>
<comment type="caution">
    <text evidence="4">The sequence shown here is derived from an EMBL/GenBank/DDBJ whole genome shotgun (WGS) entry which is preliminary data.</text>
</comment>
<dbReference type="Pfam" id="PF13585">
    <property type="entry name" value="CHU_C"/>
    <property type="match status" value="1"/>
</dbReference>
<feature type="domain" description="Cadherin-like beta-sandwich-like" evidence="2">
    <location>
        <begin position="1519"/>
        <end position="1589"/>
    </location>
</feature>
<sequence>MRSFTMALMLLVLLGIGNRSQAQVYYMTNDATSGSISTVDGINRMDYNGANATLLANSFTASPGLMEIDLPNNRAFVYEAFSTTPPNGLSIKVVNLTSGAVTATIPITEATARCYAIKYDPINDYIYYVVADSGPTSATSNDALIKVKPDGTGKTVVISGFCKNPTLLALDIANNKAYVYNQLASEKNFLTINLSAGTVAQTITITAPAGNPFLVQDIDYDAETDYIYYLSSNNSGATNSNDAISRIHPDGTGYAAVVGVAQAPTFMALDLGNNRAFVFDNVSPARTISSIDLSTGTATVIKSLSSLPGSSTVTSLWVPNIPVLTTASATSVSSGTATVGGNVTRSDISVTERGVVYSSSNTMPTIGGSGVVKASNGSGTGSFSGSISGLTGSTTYYLRSYATSGAGTSYGAVTSFTTLSNDATLSGFTISAGTLTPGFSSGTLSYTASVANANSTITVTPTKNNSNASIKVNNVAVTSGTASGAISLNIGDNVITTLVTAQDGITTKTYTLTVSRPKAAQTITFAGIATKTYGDADFAPGASASSGLGVIYSSDNLAVATIISGQIHIVGAGTANITASQGGDGNTLAATNVVQSLTVNKNAITVTATAGQTKVYGNAEPSFAYTITSGAIKSGDSFTGSLSRAAGEDVGLYALTQNTLTLGNNYTLSFVSNNFAITKRAITITPTIKTKVYGDADPASFSYTIGGMGLANGDGMTGLFERPVGENVGVYNLGLGAKHPVNVNSGADQSANYDITFVSNTLTITKRPLTVAPLPVTKVYGQADFANGAPYSFNGTSLASGDGMTGTFGRNNTSENVGVYALTLGNKHPVNIGTGEDVSSNYDISFVTNTFTITAKSIAVNVYSQTKAYGDADPALTYTSAPLEFSDTFSGALTRDAGESVGTYAINQGTLTLGSNYNIIYVGANLTIGTKTINVTAAATSKNYGDADPAFNYTNDALAIGDNFTGSLTRDAGENAGVYAITQGTLALNSNYVINYTGANLSINKATLTYVATPASRPFQTVNPTFAGSVTGFVSGDSQASATTGTLSFTSTAGLNTALGNYPIIGSGLSAANYNFVQDAANSTALTITASTDATLANLTVDQGTLNPVFSSSQTSYGFSVANNVTSFNLIATVNQQNATLQFTGGALTSGITQNVPLNTGNNNFNIIVTAQDGSTTKYYTLNIFRAYDTNNLLASLNLGGLVYSPAFDTNTLNYTASVSNLVTSTDVTATAVSPTTHIFVGGYDLATTNPVNTALNVGETQVSIVSKAENGDERIYKVTVTRAQSADATLTSIGNSSITLNTPFISSTHSYSATVATGVGVLTFLPTSTNNAAIIKVNNQSLNTTLGNNVSLAFGANSVVIDVTSENGLNHISYVLNIYRLRSSNADLASLSFPFITSVNEEFNPNVLDYTATVADSTYTGIPLNAVSADENAIVKIDGTVVPRFANYTLPVHGGSNTYHIVVTSQDTSSTKTYTLVLTRAGQAPPLQSPVANLLALNVSSGSSFSKNFNFSMGEELTPIYAPNNIASVRLFAVSENSVSTVTVNGVVLPYDTTTDLLPISLGDNVFTVVVTSEDGAHTKTYEVHINRLPFADVTLASLTINAGTLTPAFVPATRTYNVSVPNNVTSIAVTPVATVGTATITIGDTQISQSSPTATINLFEGPPNRIRIVVTAADGVTKQTYTVNVTREAVPLSNVALASLALNPLSTLLVTTGTANFNYVTYVSPDVSSVSVKPTAQQANAVISVNGNVVSSGTFSDPIVLNVGSTIINASVTAQDGVTVKTYSVTVNRTGSNNALASLALNPVSNLATTTGTANFNYVTSVSPDISSVSVKPTAQQGDAVIRINGSLVSSGTYSDPIALNTGPTIINISVTAQDGVTVKTYSITVNRTGSNNARVSFIFNPLSILENTTGTADVNYVTSVSPDVSSVSVKPTAQQADAVIKINGNVVSSGTYSDPIALNTGPTVINVSVTAQDGVTVNTYSITINRNGSNNSRVSFTFNPLSTLVSTTGSANVNYKTSVSADVNSISVKPTAQQANAVIRVNGNVVSSGTFSDPIALNTGPTIINVSVTAQDGLTVTTYSITVNRTGSNNALVSLAFNPASTLLSTTGTANFNYVTSVSPNVNSVSVKPTAQQADAVIRVNGSIVNSGTFSDPIVLNAGSTIINISVTAQDGITVNTYSINVGHTGSSNTSAKIVLSPATTLSITTGSGNVNYVANVSPEQRNIRVIPTVSDGAGVTVNGTVITSGTSSDPIELTAGGSTLITIVVLAEDGATTKTYTVNVTRPSSLLAVNKDGSKLLFANKTANNVAPTGDDGVVVHQGVSPNGDGSNDFLYIEGISAYAGNKLSIMNTSGTLVFETKDYGKDGSHTFDGHSNKTGALLKPGTYFYALEYQVDKQNKRKTGYIIIKY</sequence>
<feature type="domain" description="Cadherin-like beta-sandwich-like" evidence="2">
    <location>
        <begin position="1400"/>
        <end position="1481"/>
    </location>
</feature>
<feature type="domain" description="Cadherin-like beta-sandwich-like" evidence="2">
    <location>
        <begin position="1297"/>
        <end position="1381"/>
    </location>
</feature>
<reference evidence="4 5" key="1">
    <citation type="submission" date="2020-09" db="EMBL/GenBank/DDBJ databases">
        <title>Novel species of Mucilaginibacter isolated from a glacier on the Tibetan Plateau.</title>
        <authorList>
            <person name="Liu Q."/>
            <person name="Xin Y.-H."/>
        </authorList>
    </citation>
    <scope>NUCLEOTIDE SEQUENCE [LARGE SCALE GENOMIC DNA]</scope>
    <source>
        <strain evidence="4 5">CGMCC 1.13878</strain>
    </source>
</reference>
<feature type="domain" description="MBG" evidence="3">
    <location>
        <begin position="933"/>
        <end position="1002"/>
    </location>
</feature>
<dbReference type="Pfam" id="PF18676">
    <property type="entry name" value="MBG_2"/>
    <property type="match status" value="5"/>
</dbReference>
<evidence type="ECO:0000259" key="2">
    <source>
        <dbReference type="Pfam" id="PF12733"/>
    </source>
</evidence>
<feature type="domain" description="Cadherin-like beta-sandwich-like" evidence="2">
    <location>
        <begin position="1917"/>
        <end position="1989"/>
    </location>
</feature>
<feature type="domain" description="Cadherin-like beta-sandwich-like" evidence="2">
    <location>
        <begin position="1597"/>
        <end position="1690"/>
    </location>
</feature>
<dbReference type="EMBL" id="JACWMW010000001">
    <property type="protein sequence ID" value="MBD1384687.1"/>
    <property type="molecule type" value="Genomic_DNA"/>
</dbReference>
<evidence type="ECO:0000259" key="3">
    <source>
        <dbReference type="Pfam" id="PF18676"/>
    </source>
</evidence>
<feature type="domain" description="Cadherin-like beta-sandwich-like" evidence="2">
    <location>
        <begin position="2113"/>
        <end position="2185"/>
    </location>
</feature>
<evidence type="ECO:0000256" key="1">
    <source>
        <dbReference type="SAM" id="SignalP"/>
    </source>
</evidence>
<feature type="domain" description="Cadherin-like beta-sandwich-like" evidence="2">
    <location>
        <begin position="1717"/>
        <end position="1791"/>
    </location>
</feature>
<evidence type="ECO:0000313" key="5">
    <source>
        <dbReference type="Proteomes" id="UP000618754"/>
    </source>
</evidence>
<protein>
    <submittedName>
        <fullName evidence="4">Cadherin-like beta sandwich domain-containing protein</fullName>
    </submittedName>
</protein>
<name>A0ABR7X278_9SPHI</name>